<dbReference type="GO" id="GO:0055038">
    <property type="term" value="C:recycling endosome membrane"/>
    <property type="evidence" value="ECO:0007669"/>
    <property type="project" value="UniProtKB-SubCell"/>
</dbReference>
<dbReference type="PANTHER" id="PTHR13038:SF13">
    <property type="entry name" value="AUTOPHAGY-RELATED PROTEIN 9A"/>
    <property type="match status" value="1"/>
</dbReference>
<keyword evidence="18" id="KW-0333">Golgi apparatus</keyword>
<evidence type="ECO:0000256" key="29">
    <source>
        <dbReference type="SAM" id="MobiDB-lite"/>
    </source>
</evidence>
<evidence type="ECO:0000256" key="27">
    <source>
        <dbReference type="ARBA" id="ARBA00045832"/>
    </source>
</evidence>
<evidence type="ECO:0000256" key="6">
    <source>
        <dbReference type="ARBA" id="ARBA00004511"/>
    </source>
</evidence>
<dbReference type="Pfam" id="PF04109">
    <property type="entry name" value="ATG9"/>
    <property type="match status" value="1"/>
</dbReference>
<keyword evidence="23" id="KW-0968">Cytoplasmic vesicle</keyword>
<dbReference type="GO" id="GO:0034497">
    <property type="term" value="P:protein localization to phagophore assembly site"/>
    <property type="evidence" value="ECO:0007669"/>
    <property type="project" value="TreeGrafter"/>
</dbReference>
<evidence type="ECO:0000256" key="5">
    <source>
        <dbReference type="ARBA" id="ARBA00004477"/>
    </source>
</evidence>
<comment type="subcellular location">
    <subcellularLocation>
        <location evidence="7">Cytoplasmic vesicle</location>
        <location evidence="7">Autophagosome membrane</location>
        <topology evidence="7">Multi-pass membrane protein</topology>
    </subcellularLocation>
    <subcellularLocation>
        <location evidence="5">Endoplasmic reticulum membrane</location>
        <topology evidence="5">Multi-pass membrane protein</topology>
    </subcellularLocation>
    <subcellularLocation>
        <location evidence="2">Golgi apparatus</location>
        <location evidence="2">trans-Golgi network membrane</location>
        <topology evidence="2">Multi-pass membrane protein</topology>
    </subcellularLocation>
    <subcellularLocation>
        <location evidence="1">Late endosome membrane</location>
        <topology evidence="1">Multi-pass membrane protein</topology>
    </subcellularLocation>
    <subcellularLocation>
        <location evidence="4">Mitochondrion membrane</location>
        <topology evidence="4">Multi-pass membrane protein</topology>
    </subcellularLocation>
    <subcellularLocation>
        <location evidence="6 28">Preautophagosomal structure membrane</location>
        <topology evidence="6 28">Multi-pass membrane protein</topology>
    </subcellularLocation>
    <subcellularLocation>
        <location evidence="3">Recycling endosome membrane</location>
        <topology evidence="3">Multi-pass membrane protein</topology>
    </subcellularLocation>
</comment>
<evidence type="ECO:0000256" key="10">
    <source>
        <dbReference type="ARBA" id="ARBA00022553"/>
    </source>
</evidence>
<evidence type="ECO:0000256" key="25">
    <source>
        <dbReference type="ARBA" id="ARBA00024615"/>
    </source>
</evidence>
<dbReference type="AlphaFoldDB" id="L5MDJ3"/>
<keyword evidence="31" id="KW-1185">Reference proteome</keyword>
<keyword evidence="17 28" id="KW-0072">Autophagy</keyword>
<evidence type="ECO:0000256" key="7">
    <source>
        <dbReference type="ARBA" id="ARBA00004542"/>
    </source>
</evidence>
<evidence type="ECO:0000313" key="31">
    <source>
        <dbReference type="Proteomes" id="UP000010556"/>
    </source>
</evidence>
<evidence type="ECO:0000256" key="23">
    <source>
        <dbReference type="ARBA" id="ARBA00023329"/>
    </source>
</evidence>
<evidence type="ECO:0000256" key="3">
    <source>
        <dbReference type="ARBA" id="ARBA00004195"/>
    </source>
</evidence>
<dbReference type="EMBL" id="KB101593">
    <property type="protein sequence ID" value="ELK36446.1"/>
    <property type="molecule type" value="Genomic_DNA"/>
</dbReference>
<evidence type="ECO:0000256" key="24">
    <source>
        <dbReference type="ARBA" id="ARBA00024479"/>
    </source>
</evidence>
<accession>L5MDJ3</accession>
<evidence type="ECO:0000256" key="2">
    <source>
        <dbReference type="ARBA" id="ARBA00004166"/>
    </source>
</evidence>
<keyword evidence="21" id="KW-0472">Membrane</keyword>
<comment type="similarity">
    <text evidence="8 28">Belongs to the ATG9 family.</text>
</comment>
<feature type="region of interest" description="Disordered" evidence="29">
    <location>
        <begin position="182"/>
        <end position="217"/>
    </location>
</feature>
<comment type="function">
    <text evidence="28">Phospholipid scramblase involved in autophagy. Cycles between the preautophagosomal structure/phagophore assembly site (PAS) and the cytoplasmic vesicle pool and supplies membrane for the growing autophagosome. Lipid scramblase activity plays a key role in preautophagosomal structure/phagophore assembly by distributing the phospholipids that arrive through ATG2 from the cytoplasmic to the luminal leaflet of the bilayer, thereby driving autophagosomal membrane expansion.</text>
</comment>
<dbReference type="PANTHER" id="PTHR13038">
    <property type="entry name" value="APG9 AUTOPHAGY 9"/>
    <property type="match status" value="1"/>
</dbReference>
<comment type="catalytic activity">
    <reaction evidence="26">
        <text>a 1,2-diacyl-sn-glycero-3-phosphocholine(in) = a 1,2-diacyl-sn-glycero-3-phosphocholine(out)</text>
        <dbReference type="Rhea" id="RHEA:38571"/>
        <dbReference type="ChEBI" id="CHEBI:57643"/>
    </reaction>
</comment>
<dbReference type="GO" id="GO:0000422">
    <property type="term" value="P:autophagy of mitochondrion"/>
    <property type="evidence" value="ECO:0007669"/>
    <property type="project" value="TreeGrafter"/>
</dbReference>
<keyword evidence="20" id="KW-0496">Mitochondrion</keyword>
<evidence type="ECO:0000256" key="1">
    <source>
        <dbReference type="ARBA" id="ARBA00004107"/>
    </source>
</evidence>
<reference evidence="31" key="1">
    <citation type="journal article" date="2013" name="Science">
        <title>Comparative analysis of bat genomes provides insight into the evolution of flight and immunity.</title>
        <authorList>
            <person name="Zhang G."/>
            <person name="Cowled C."/>
            <person name="Shi Z."/>
            <person name="Huang Z."/>
            <person name="Bishop-Lilly K.A."/>
            <person name="Fang X."/>
            <person name="Wynne J.W."/>
            <person name="Xiong Z."/>
            <person name="Baker M.L."/>
            <person name="Zhao W."/>
            <person name="Tachedjian M."/>
            <person name="Zhu Y."/>
            <person name="Zhou P."/>
            <person name="Jiang X."/>
            <person name="Ng J."/>
            <person name="Yang L."/>
            <person name="Wu L."/>
            <person name="Xiao J."/>
            <person name="Feng Y."/>
            <person name="Chen Y."/>
            <person name="Sun X."/>
            <person name="Zhang Y."/>
            <person name="Marsh G.A."/>
            <person name="Crameri G."/>
            <person name="Broder C.C."/>
            <person name="Frey K.G."/>
            <person name="Wang L.F."/>
            <person name="Wang J."/>
        </authorList>
    </citation>
    <scope>NUCLEOTIDE SEQUENCE [LARGE SCALE GENOMIC DNA]</scope>
</reference>
<evidence type="ECO:0000256" key="12">
    <source>
        <dbReference type="ARBA" id="ARBA00022753"/>
    </source>
</evidence>
<keyword evidence="15" id="KW-1133">Transmembrane helix</keyword>
<organism evidence="30 31">
    <name type="scientific">Myotis davidii</name>
    <name type="common">David's myotis</name>
    <dbReference type="NCBI Taxonomy" id="225400"/>
    <lineage>
        <taxon>Eukaryota</taxon>
        <taxon>Metazoa</taxon>
        <taxon>Chordata</taxon>
        <taxon>Craniata</taxon>
        <taxon>Vertebrata</taxon>
        <taxon>Euteleostomi</taxon>
        <taxon>Mammalia</taxon>
        <taxon>Eutheria</taxon>
        <taxon>Laurasiatheria</taxon>
        <taxon>Chiroptera</taxon>
        <taxon>Yangochiroptera</taxon>
        <taxon>Vespertilionidae</taxon>
        <taxon>Myotis</taxon>
    </lineage>
</organism>
<dbReference type="GO" id="GO:0031902">
    <property type="term" value="C:late endosome membrane"/>
    <property type="evidence" value="ECO:0007669"/>
    <property type="project" value="UniProtKB-SubCell"/>
</dbReference>
<dbReference type="GO" id="GO:0034045">
    <property type="term" value="C:phagophore assembly site membrane"/>
    <property type="evidence" value="ECO:0007669"/>
    <property type="project" value="UniProtKB-SubCell"/>
</dbReference>
<evidence type="ECO:0000256" key="13">
    <source>
        <dbReference type="ARBA" id="ARBA00022824"/>
    </source>
</evidence>
<keyword evidence="10" id="KW-0597">Phosphoprotein</keyword>
<dbReference type="GO" id="GO:0000421">
    <property type="term" value="C:autophagosome membrane"/>
    <property type="evidence" value="ECO:0007669"/>
    <property type="project" value="UniProtKB-SubCell"/>
</dbReference>
<keyword evidence="14" id="KW-0832">Ubl conjugation</keyword>
<keyword evidence="19 28" id="KW-0445">Lipid transport</keyword>
<evidence type="ECO:0000256" key="15">
    <source>
        <dbReference type="ARBA" id="ARBA00022989"/>
    </source>
</evidence>
<dbReference type="GO" id="GO:0031966">
    <property type="term" value="C:mitochondrial membrane"/>
    <property type="evidence" value="ECO:0007669"/>
    <property type="project" value="UniProtKB-SubCell"/>
</dbReference>
<dbReference type="GO" id="GO:0006869">
    <property type="term" value="P:lipid transport"/>
    <property type="evidence" value="ECO:0007669"/>
    <property type="project" value="UniProtKB-KW"/>
</dbReference>
<evidence type="ECO:0000256" key="9">
    <source>
        <dbReference type="ARBA" id="ARBA00022448"/>
    </source>
</evidence>
<evidence type="ECO:0000256" key="16">
    <source>
        <dbReference type="ARBA" id="ARBA00022990"/>
    </source>
</evidence>
<keyword evidence="13" id="KW-0256">Endoplasmic reticulum</keyword>
<evidence type="ECO:0000256" key="20">
    <source>
        <dbReference type="ARBA" id="ARBA00023128"/>
    </source>
</evidence>
<keyword evidence="22" id="KW-0325">Glycoprotein</keyword>
<evidence type="ECO:0000256" key="19">
    <source>
        <dbReference type="ARBA" id="ARBA00023055"/>
    </source>
</evidence>
<keyword evidence="16" id="KW-0007">Acetylation</keyword>
<comment type="catalytic activity">
    <reaction evidence="24">
        <text>a 1,2-diacyl-sn-glycero-3-phospho-L-serine(in) = a 1,2-diacyl-sn-glycero-3-phospho-L-serine(out)</text>
        <dbReference type="Rhea" id="RHEA:38663"/>
        <dbReference type="ChEBI" id="CHEBI:57262"/>
    </reaction>
</comment>
<evidence type="ECO:0000256" key="22">
    <source>
        <dbReference type="ARBA" id="ARBA00023180"/>
    </source>
</evidence>
<dbReference type="InterPro" id="IPR007241">
    <property type="entry name" value="Autophagy-rel_prot_9"/>
</dbReference>
<evidence type="ECO:0000256" key="21">
    <source>
        <dbReference type="ARBA" id="ARBA00023136"/>
    </source>
</evidence>
<evidence type="ECO:0000313" key="30">
    <source>
        <dbReference type="EMBL" id="ELK36446.1"/>
    </source>
</evidence>
<protein>
    <recommendedName>
        <fullName evidence="28">Autophagy-related protein 9</fullName>
    </recommendedName>
</protein>
<dbReference type="GO" id="GO:0005794">
    <property type="term" value="C:Golgi apparatus"/>
    <property type="evidence" value="ECO:0007669"/>
    <property type="project" value="UniProtKB-SubCell"/>
</dbReference>
<evidence type="ECO:0000256" key="28">
    <source>
        <dbReference type="RuleBase" id="RU364027"/>
    </source>
</evidence>
<comment type="catalytic activity">
    <reaction evidence="25">
        <text>a 1,2-diacyl-sn-glycero-3-phosphoethanolamine(in) = a 1,2-diacyl-sn-glycero-3-phosphoethanolamine(out)</text>
        <dbReference type="Rhea" id="RHEA:38895"/>
        <dbReference type="ChEBI" id="CHEBI:64612"/>
    </reaction>
</comment>
<evidence type="ECO:0000256" key="26">
    <source>
        <dbReference type="ARBA" id="ARBA00024631"/>
    </source>
</evidence>
<keyword evidence="12" id="KW-0967">Endosome</keyword>
<comment type="function">
    <text evidence="27">Phospholipid scramblase involved in autophagy by mediating autophagosomal membrane expansion. Cycles between the preautophagosomal structure/phagophore assembly site (PAS) and the cytoplasmic vesicle pool and supplies membrane for the growing autophagosome. Lipid scramblase activity plays a key role in preautophagosomal structure/phagophore assembly by distributing the phospholipids that arrive through ATG2 (ATG2A or ATG2B) from the cytoplasmic to the luminal leaflet of the bilayer, thereby driving autophagosomal membrane expansion. Also required to supply phosphatidylinositol 4-phosphate to the autophagosome initiation site by recruiting the phosphatidylinositol 4-kinase beta (PI4KB) in a process dependent on ARFIP2, but not ARFIP1. In addition to autophagy, also plays a role in necrotic cell death.</text>
</comment>
<evidence type="ECO:0000256" key="17">
    <source>
        <dbReference type="ARBA" id="ARBA00023006"/>
    </source>
</evidence>
<keyword evidence="9 28" id="KW-0813">Transport</keyword>
<dbReference type="GO" id="GO:0034727">
    <property type="term" value="P:piecemeal microautophagy of the nucleus"/>
    <property type="evidence" value="ECO:0007669"/>
    <property type="project" value="TreeGrafter"/>
</dbReference>
<gene>
    <name evidence="30" type="ORF">MDA_GLEAN10018588</name>
</gene>
<evidence type="ECO:0000256" key="8">
    <source>
        <dbReference type="ARBA" id="ARBA00006185"/>
    </source>
</evidence>
<evidence type="ECO:0000256" key="14">
    <source>
        <dbReference type="ARBA" id="ARBA00022843"/>
    </source>
</evidence>
<keyword evidence="11" id="KW-0812">Transmembrane</keyword>
<proteinExistence type="inferred from homology"/>
<dbReference type="Proteomes" id="UP000010556">
    <property type="component" value="Unassembled WGS sequence"/>
</dbReference>
<sequence>MVFCPEQLLRVILAHIHYMPDNWRGNIHHSQTRNEFAQLFQYKAVFILEELLSSIITPLTLIFCLHPRALEIIDFCNFTVEVVNVGDTYSFVQMDVCQHGHPQWLSTGQTEASVYQQTEGGQELSRMHFAITNLAGSHHVQYHARTASSWSSVWEGQLQSLVLSEYTSTEMSLHALYMHQLHKQQTQAEPERNMWHRQESDDSGASAPEEGGEGSRHPQLISLSATYPCAAASRPGAAETAALQGGF</sequence>
<evidence type="ECO:0000256" key="18">
    <source>
        <dbReference type="ARBA" id="ARBA00023034"/>
    </source>
</evidence>
<dbReference type="GO" id="GO:0061709">
    <property type="term" value="P:reticulophagy"/>
    <property type="evidence" value="ECO:0007669"/>
    <property type="project" value="TreeGrafter"/>
</dbReference>
<evidence type="ECO:0000256" key="11">
    <source>
        <dbReference type="ARBA" id="ARBA00022692"/>
    </source>
</evidence>
<dbReference type="GO" id="GO:0005789">
    <property type="term" value="C:endoplasmic reticulum membrane"/>
    <property type="evidence" value="ECO:0007669"/>
    <property type="project" value="UniProtKB-SubCell"/>
</dbReference>
<evidence type="ECO:0000256" key="4">
    <source>
        <dbReference type="ARBA" id="ARBA00004225"/>
    </source>
</evidence>
<feature type="compositionally biased region" description="Basic and acidic residues" evidence="29">
    <location>
        <begin position="189"/>
        <end position="200"/>
    </location>
</feature>
<name>L5MDJ3_MYODS</name>